<dbReference type="EMBL" id="VXIV02003066">
    <property type="protein sequence ID" value="KAF6021320.1"/>
    <property type="molecule type" value="Genomic_DNA"/>
</dbReference>
<evidence type="ECO:0000256" key="10">
    <source>
        <dbReference type="ARBA" id="ARBA00023303"/>
    </source>
</evidence>
<dbReference type="Gene3D" id="3.80.10.10">
    <property type="entry name" value="Ribonuclease Inhibitor"/>
    <property type="match status" value="2"/>
</dbReference>
<protein>
    <submittedName>
        <fullName evidence="11">Uncharacterized protein</fullName>
    </submittedName>
</protein>
<dbReference type="GO" id="GO:0034220">
    <property type="term" value="P:monoatomic ion transmembrane transport"/>
    <property type="evidence" value="ECO:0007669"/>
    <property type="project" value="UniProtKB-KW"/>
</dbReference>
<evidence type="ECO:0000256" key="9">
    <source>
        <dbReference type="ARBA" id="ARBA00023157"/>
    </source>
</evidence>
<dbReference type="Pfam" id="PF13855">
    <property type="entry name" value="LRR_8"/>
    <property type="match status" value="1"/>
</dbReference>
<evidence type="ECO:0000256" key="8">
    <source>
        <dbReference type="ARBA" id="ARBA00023136"/>
    </source>
</evidence>
<proteinExistence type="predicted"/>
<dbReference type="PANTHER" id="PTHR46473">
    <property type="entry name" value="GH08155P"/>
    <property type="match status" value="1"/>
</dbReference>
<dbReference type="GO" id="GO:0005886">
    <property type="term" value="C:plasma membrane"/>
    <property type="evidence" value="ECO:0007669"/>
    <property type="project" value="UniProtKB-SubCell"/>
</dbReference>
<keyword evidence="4" id="KW-0812">Transmembrane</keyword>
<dbReference type="AlphaFoldDB" id="A0A7J7J546"/>
<keyword evidence="5" id="KW-0732">Signal</keyword>
<accession>A0A7J7J546</accession>
<dbReference type="InterPro" id="IPR051432">
    <property type="entry name" value="KCNMA1_auxiliary"/>
</dbReference>
<comment type="caution">
    <text evidence="11">The sequence shown here is derived from an EMBL/GenBank/DDBJ whole genome shotgun (WGS) entry which is preliminary data.</text>
</comment>
<keyword evidence="10" id="KW-0407">Ion channel</keyword>
<reference evidence="11" key="1">
    <citation type="submission" date="2020-06" db="EMBL/GenBank/DDBJ databases">
        <title>Draft genome of Bugula neritina, a colonial animal packing powerful symbionts and potential medicines.</title>
        <authorList>
            <person name="Rayko M."/>
        </authorList>
    </citation>
    <scope>NUCLEOTIDE SEQUENCE [LARGE SCALE GENOMIC DNA]</scope>
    <source>
        <strain evidence="11">Kwan_BN1</strain>
    </source>
</reference>
<evidence type="ECO:0000256" key="5">
    <source>
        <dbReference type="ARBA" id="ARBA00022729"/>
    </source>
</evidence>
<dbReference type="OrthoDB" id="1081807at2759"/>
<organism evidence="11 12">
    <name type="scientific">Bugula neritina</name>
    <name type="common">Brown bryozoan</name>
    <name type="synonym">Sertularia neritina</name>
    <dbReference type="NCBI Taxonomy" id="10212"/>
    <lineage>
        <taxon>Eukaryota</taxon>
        <taxon>Metazoa</taxon>
        <taxon>Spiralia</taxon>
        <taxon>Lophotrochozoa</taxon>
        <taxon>Bryozoa</taxon>
        <taxon>Gymnolaemata</taxon>
        <taxon>Cheilostomatida</taxon>
        <taxon>Flustrina</taxon>
        <taxon>Buguloidea</taxon>
        <taxon>Bugulidae</taxon>
        <taxon>Bugula</taxon>
    </lineage>
</organism>
<dbReference type="InterPro" id="IPR032675">
    <property type="entry name" value="LRR_dom_sf"/>
</dbReference>
<evidence type="ECO:0000256" key="3">
    <source>
        <dbReference type="ARBA" id="ARBA00022475"/>
    </source>
</evidence>
<evidence type="ECO:0000313" key="12">
    <source>
        <dbReference type="Proteomes" id="UP000593567"/>
    </source>
</evidence>
<dbReference type="SUPFAM" id="SSF52058">
    <property type="entry name" value="L domain-like"/>
    <property type="match status" value="1"/>
</dbReference>
<name>A0A7J7J546_BUGNE</name>
<evidence type="ECO:0000256" key="1">
    <source>
        <dbReference type="ARBA" id="ARBA00004162"/>
    </source>
</evidence>
<sequence length="503" mass="56785">MWLMNLIEEVEFSEDSITITSSTTTTSSNQLLKTVTAKLIAQSEKSVIFVTPDYMKDDVTKFEFELIKLKPSSWPTGLHPELDGSLKAFFVEGRQCAKPCEIERCTCDIPGVMDCSDSQITQFSVTPTLNTTGIRVLKLNHNHLNSIPDLSPFTDLEYLDLSYNKISFIGPFVFSTNTRLLHLNISFNNILLSNETISRDSFKGLTTLKTLRLKQKEGHKPAPGFDYSALAPLNNSLEELYLIGTPAFSSVFTEFHRLHTLSIGGSDCDVPELTNTSTSPLSSLPLKRFSARNCRVNSINQEFLKSFTNSLLRLDLSCNPLKEHFSEIVNGIANSKLHTLLLDHINIPEKTTDFCWWGVGNDDIRPFSTIPLQVLSMQANHIQTPATLNLREYCQGLLYLDISQNELNHSSLQVSSSAEGQKLSSSVKALFFNIELQTPLIRYIAFRGMTKDYSCDGHNYYSDLLDCNQDSYLFTEDRFDWNITHNPDIVDIHVLTKIKNIFV</sequence>
<keyword evidence="8" id="KW-0472">Membrane</keyword>
<gene>
    <name evidence="11" type="ORF">EB796_020366</name>
</gene>
<comment type="subcellular location">
    <subcellularLocation>
        <location evidence="1">Cell membrane</location>
        <topology evidence="1">Single-pass membrane protein</topology>
    </subcellularLocation>
</comment>
<keyword evidence="7" id="KW-0406">Ion transport</keyword>
<evidence type="ECO:0000256" key="6">
    <source>
        <dbReference type="ARBA" id="ARBA00022989"/>
    </source>
</evidence>
<dbReference type="PANTHER" id="PTHR46473:SF10">
    <property type="entry name" value="LD45603P-RELATED"/>
    <property type="match status" value="1"/>
</dbReference>
<dbReference type="Proteomes" id="UP000593567">
    <property type="component" value="Unassembled WGS sequence"/>
</dbReference>
<evidence type="ECO:0000256" key="4">
    <source>
        <dbReference type="ARBA" id="ARBA00022692"/>
    </source>
</evidence>
<dbReference type="PROSITE" id="PS51450">
    <property type="entry name" value="LRR"/>
    <property type="match status" value="2"/>
</dbReference>
<keyword evidence="12" id="KW-1185">Reference proteome</keyword>
<keyword evidence="6" id="KW-1133">Transmembrane helix</keyword>
<keyword evidence="2" id="KW-0813">Transport</keyword>
<keyword evidence="9" id="KW-1015">Disulfide bond</keyword>
<evidence type="ECO:0000256" key="2">
    <source>
        <dbReference type="ARBA" id="ARBA00022448"/>
    </source>
</evidence>
<dbReference type="InterPro" id="IPR001611">
    <property type="entry name" value="Leu-rich_rpt"/>
</dbReference>
<evidence type="ECO:0000256" key="7">
    <source>
        <dbReference type="ARBA" id="ARBA00023065"/>
    </source>
</evidence>
<evidence type="ECO:0000313" key="11">
    <source>
        <dbReference type="EMBL" id="KAF6021320.1"/>
    </source>
</evidence>
<keyword evidence="3" id="KW-1003">Cell membrane</keyword>